<reference evidence="4" key="1">
    <citation type="submission" date="2022-07" db="EMBL/GenBank/DDBJ databases">
        <title>Genome Sequence of Physisporinus lineatus.</title>
        <authorList>
            <person name="Buettner E."/>
        </authorList>
    </citation>
    <scope>NUCLEOTIDE SEQUENCE</scope>
    <source>
        <strain evidence="4">VT162</strain>
    </source>
</reference>
<dbReference type="PANTHER" id="PTHR10900">
    <property type="entry name" value="PERIOSTIN-RELATED"/>
    <property type="match status" value="1"/>
</dbReference>
<feature type="chain" id="PRO_5042104147" description="FAS1 domain-containing protein" evidence="2">
    <location>
        <begin position="21"/>
        <end position="392"/>
    </location>
</feature>
<dbReference type="SMART" id="SM00554">
    <property type="entry name" value="FAS1"/>
    <property type="match status" value="1"/>
</dbReference>
<keyword evidence="2" id="KW-0732">Signal</keyword>
<dbReference type="InterPro" id="IPR000782">
    <property type="entry name" value="FAS1_domain"/>
</dbReference>
<feature type="compositionally biased region" description="Pro residues" evidence="1">
    <location>
        <begin position="144"/>
        <end position="153"/>
    </location>
</feature>
<dbReference type="SUPFAM" id="SSF82153">
    <property type="entry name" value="FAS1 domain"/>
    <property type="match status" value="2"/>
</dbReference>
<feature type="signal peptide" evidence="2">
    <location>
        <begin position="1"/>
        <end position="20"/>
    </location>
</feature>
<feature type="domain" description="FAS1" evidence="3">
    <location>
        <begin position="290"/>
        <end position="392"/>
    </location>
</feature>
<proteinExistence type="predicted"/>
<accession>A0AAD5YF03</accession>
<organism evidence="4 5">
    <name type="scientific">Meripilus lineatus</name>
    <dbReference type="NCBI Taxonomy" id="2056292"/>
    <lineage>
        <taxon>Eukaryota</taxon>
        <taxon>Fungi</taxon>
        <taxon>Dikarya</taxon>
        <taxon>Basidiomycota</taxon>
        <taxon>Agaricomycotina</taxon>
        <taxon>Agaricomycetes</taxon>
        <taxon>Polyporales</taxon>
        <taxon>Meripilaceae</taxon>
        <taxon>Meripilus</taxon>
    </lineage>
</organism>
<feature type="domain" description="FAS1" evidence="3">
    <location>
        <begin position="85"/>
        <end position="286"/>
    </location>
</feature>
<dbReference type="PROSITE" id="PS50213">
    <property type="entry name" value="FAS1"/>
    <property type="match status" value="2"/>
</dbReference>
<evidence type="ECO:0000256" key="2">
    <source>
        <dbReference type="SAM" id="SignalP"/>
    </source>
</evidence>
<dbReference type="Pfam" id="PF02469">
    <property type="entry name" value="Fasciclin"/>
    <property type="match status" value="2"/>
</dbReference>
<feature type="compositionally biased region" description="Pro residues" evidence="1">
    <location>
        <begin position="55"/>
        <end position="74"/>
    </location>
</feature>
<keyword evidence="5" id="KW-1185">Reference proteome</keyword>
<evidence type="ECO:0000256" key="1">
    <source>
        <dbReference type="SAM" id="MobiDB-lite"/>
    </source>
</evidence>
<feature type="region of interest" description="Disordered" evidence="1">
    <location>
        <begin position="133"/>
        <end position="161"/>
    </location>
</feature>
<dbReference type="Gene3D" id="2.30.180.10">
    <property type="entry name" value="FAS1 domain"/>
    <property type="match status" value="2"/>
</dbReference>
<dbReference type="EMBL" id="JANAWD010000509">
    <property type="protein sequence ID" value="KAJ3478455.1"/>
    <property type="molecule type" value="Genomic_DNA"/>
</dbReference>
<gene>
    <name evidence="4" type="ORF">NLI96_g9737</name>
</gene>
<name>A0AAD5YF03_9APHY</name>
<evidence type="ECO:0000313" key="4">
    <source>
        <dbReference type="EMBL" id="KAJ3478455.1"/>
    </source>
</evidence>
<sequence length="392" mass="43266">MYFARISAVVCAALALSVTAGPCANQDQEQQQQHQLLLQSDAVQWRTGFDDRKPPGAPGPPGPPGPRPPLPPHPHPPHEPPNVENKTIFQALSEEPRFSRVFKLVNLTDEITSTLNDSSASVTFFAVPDWALRPPKRPEHDHPPPPGPPPGPPGHEEDDDEESIISNILANPDEIERFTMLESLMLEQSEGDDDHKKKVIKKIIRAVLSYHILPTALPAAELGKNLTHPTSLKLKDGSLDGQALRIRVAVTPKPFRPVITVNMFAKVVLPDIKAKNGFIHVVNHPIGPPPSAFQILFMVSEVFSTFTSALQRVGLTDAVDWRWIPGDDDEKGTLDGTPSLTVFAPTNKAFANLPPKLRFFLFSPFGEWVLKKLLEFHIAPDYILHSSMSSHL</sequence>
<dbReference type="InterPro" id="IPR036378">
    <property type="entry name" value="FAS1_dom_sf"/>
</dbReference>
<evidence type="ECO:0000259" key="3">
    <source>
        <dbReference type="PROSITE" id="PS50213"/>
    </source>
</evidence>
<dbReference type="Proteomes" id="UP001212997">
    <property type="component" value="Unassembled WGS sequence"/>
</dbReference>
<dbReference type="GO" id="GO:0000329">
    <property type="term" value="C:fungal-type vacuole membrane"/>
    <property type="evidence" value="ECO:0007669"/>
    <property type="project" value="TreeGrafter"/>
</dbReference>
<dbReference type="GO" id="GO:0016236">
    <property type="term" value="P:macroautophagy"/>
    <property type="evidence" value="ECO:0007669"/>
    <property type="project" value="TreeGrafter"/>
</dbReference>
<comment type="caution">
    <text evidence="4">The sequence shown here is derived from an EMBL/GenBank/DDBJ whole genome shotgun (WGS) entry which is preliminary data.</text>
</comment>
<protein>
    <recommendedName>
        <fullName evidence="3">FAS1 domain-containing protein</fullName>
    </recommendedName>
</protein>
<evidence type="ECO:0000313" key="5">
    <source>
        <dbReference type="Proteomes" id="UP001212997"/>
    </source>
</evidence>
<dbReference type="GO" id="GO:0005615">
    <property type="term" value="C:extracellular space"/>
    <property type="evidence" value="ECO:0007669"/>
    <property type="project" value="TreeGrafter"/>
</dbReference>
<dbReference type="AlphaFoldDB" id="A0AAD5YF03"/>
<dbReference type="InterPro" id="IPR050904">
    <property type="entry name" value="Adhesion/Biosynth-related"/>
</dbReference>
<feature type="region of interest" description="Disordered" evidence="1">
    <location>
        <begin position="47"/>
        <end position="84"/>
    </location>
</feature>
<dbReference type="PANTHER" id="PTHR10900:SF122">
    <property type="entry name" value="FAS1 DOMAIN-CONTAINING PROTEIN"/>
    <property type="match status" value="1"/>
</dbReference>